<dbReference type="SUPFAM" id="SSF53850">
    <property type="entry name" value="Periplasmic binding protein-like II"/>
    <property type="match status" value="1"/>
</dbReference>
<evidence type="ECO:0000313" key="3">
    <source>
        <dbReference type="EMBL" id="SUZ32396.1"/>
    </source>
</evidence>
<dbReference type="CDD" id="cd07012">
    <property type="entry name" value="PBP2_Bug_TTT"/>
    <property type="match status" value="1"/>
</dbReference>
<dbReference type="EMBL" id="UIHC01000020">
    <property type="protein sequence ID" value="SUZ32396.1"/>
    <property type="molecule type" value="Genomic_DNA"/>
</dbReference>
<comment type="similarity">
    <text evidence="1">Belongs to the UPF0065 (bug) family.</text>
</comment>
<gene>
    <name evidence="3" type="ORF">ROE7235_02152</name>
</gene>
<reference evidence="4" key="1">
    <citation type="submission" date="2018-08" db="EMBL/GenBank/DDBJ databases">
        <authorList>
            <person name="Rodrigo-Torres L."/>
            <person name="Arahal R. D."/>
            <person name="Lucena T."/>
        </authorList>
    </citation>
    <scope>NUCLEOTIDE SEQUENCE [LARGE SCALE GENOMIC DNA]</scope>
    <source>
        <strain evidence="4">CECT 7235</strain>
    </source>
</reference>
<dbReference type="PIRSF" id="PIRSF017082">
    <property type="entry name" value="YflP"/>
    <property type="match status" value="1"/>
</dbReference>
<evidence type="ECO:0000256" key="2">
    <source>
        <dbReference type="SAM" id="SignalP"/>
    </source>
</evidence>
<feature type="chain" id="PRO_5017257642" description="Tricarboxylic transport membrane protein" evidence="2">
    <location>
        <begin position="28"/>
        <end position="328"/>
    </location>
</feature>
<dbReference type="InterPro" id="IPR005064">
    <property type="entry name" value="BUG"/>
</dbReference>
<dbReference type="OrthoDB" id="9780943at2"/>
<dbReference type="Gene3D" id="3.40.190.10">
    <property type="entry name" value="Periplasmic binding protein-like II"/>
    <property type="match status" value="1"/>
</dbReference>
<accession>A0A3B0MX63</accession>
<organism evidence="3 4">
    <name type="scientific">Roseinatronobacter ekhonensis</name>
    <dbReference type="NCBI Taxonomy" id="254356"/>
    <lineage>
        <taxon>Bacteria</taxon>
        <taxon>Pseudomonadati</taxon>
        <taxon>Pseudomonadota</taxon>
        <taxon>Alphaproteobacteria</taxon>
        <taxon>Rhodobacterales</taxon>
        <taxon>Paracoccaceae</taxon>
        <taxon>Roseinatronobacter</taxon>
    </lineage>
</organism>
<keyword evidence="4" id="KW-1185">Reference proteome</keyword>
<keyword evidence="2" id="KW-0732">Signal</keyword>
<evidence type="ECO:0000256" key="1">
    <source>
        <dbReference type="ARBA" id="ARBA00006987"/>
    </source>
</evidence>
<dbReference type="PANTHER" id="PTHR42928:SF3">
    <property type="entry name" value="UPF0065 PROTEIN YFLP"/>
    <property type="match status" value="1"/>
</dbReference>
<dbReference type="InterPro" id="IPR042100">
    <property type="entry name" value="Bug_dom1"/>
</dbReference>
<dbReference type="Proteomes" id="UP000272908">
    <property type="component" value="Unassembled WGS sequence"/>
</dbReference>
<evidence type="ECO:0008006" key="5">
    <source>
        <dbReference type="Google" id="ProtNLM"/>
    </source>
</evidence>
<feature type="signal peptide" evidence="2">
    <location>
        <begin position="1"/>
        <end position="27"/>
    </location>
</feature>
<dbReference type="PANTHER" id="PTHR42928">
    <property type="entry name" value="TRICARBOXYLATE-BINDING PROTEIN"/>
    <property type="match status" value="1"/>
</dbReference>
<sequence>MNTFGWTRRAIIAAATATVALAGSAQAQDMQKMDAVHFLIPGGAGGGWDGTARGTGEALVNSGLVGNATFENMSGGGGGVAIGNLIENAASSHGTLMVNSTPIVIRALTGEIAQSFRDLTMVAGTVGDYAAMVVTNDSPLQSMEDALAEYREDPLGFAIGGGSVPGGMDHLVAAIVMQGAGEDPTAFNYIGYDAGGEAMAGLLSGEIDALSTGFSEAIALADQGEVRILGVTSPERVPAYDAAPTFAEQGIDAQFVNWRGFFAAPDLPAEQLTAYQDMLATMMETPEWETVRARMGLVNIYRPGDDFTAFLEAQEKQLGDLMRDLGFL</sequence>
<dbReference type="Pfam" id="PF03401">
    <property type="entry name" value="TctC"/>
    <property type="match status" value="1"/>
</dbReference>
<dbReference type="RefSeq" id="WP_121095449.1">
    <property type="nucleotide sequence ID" value="NZ_UIHC01000020.1"/>
</dbReference>
<name>A0A3B0MX63_9RHOB</name>
<evidence type="ECO:0000313" key="4">
    <source>
        <dbReference type="Proteomes" id="UP000272908"/>
    </source>
</evidence>
<proteinExistence type="inferred from homology"/>
<dbReference type="Gene3D" id="3.40.190.150">
    <property type="entry name" value="Bordetella uptake gene, domain 1"/>
    <property type="match status" value="1"/>
</dbReference>
<protein>
    <recommendedName>
        <fullName evidence="5">Tricarboxylic transport membrane protein</fullName>
    </recommendedName>
</protein>
<dbReference type="AlphaFoldDB" id="A0A3B0MX63"/>